<feature type="region of interest" description="Disordered" evidence="2">
    <location>
        <begin position="296"/>
        <end position="346"/>
    </location>
</feature>
<feature type="region of interest" description="Disordered" evidence="2">
    <location>
        <begin position="400"/>
        <end position="602"/>
    </location>
</feature>
<feature type="compositionally biased region" description="Basic and acidic residues" evidence="2">
    <location>
        <begin position="587"/>
        <end position="601"/>
    </location>
</feature>
<proteinExistence type="predicted"/>
<protein>
    <submittedName>
        <fullName evidence="3">Uncharacterized protein</fullName>
    </submittedName>
</protein>
<gene>
    <name evidence="3" type="ORF">BGZ80_002428</name>
</gene>
<feature type="compositionally biased region" description="Low complexity" evidence="2">
    <location>
        <begin position="747"/>
        <end position="758"/>
    </location>
</feature>
<feature type="compositionally biased region" description="Basic and acidic residues" evidence="2">
    <location>
        <begin position="224"/>
        <end position="236"/>
    </location>
</feature>
<feature type="region of interest" description="Disordered" evidence="2">
    <location>
        <begin position="713"/>
        <end position="798"/>
    </location>
</feature>
<accession>A0A9P6N6P5</accession>
<feature type="compositionally biased region" description="Polar residues" evidence="2">
    <location>
        <begin position="140"/>
        <end position="152"/>
    </location>
</feature>
<feature type="region of interest" description="Disordered" evidence="2">
    <location>
        <begin position="192"/>
        <end position="236"/>
    </location>
</feature>
<feature type="compositionally biased region" description="Polar residues" evidence="2">
    <location>
        <begin position="781"/>
        <end position="794"/>
    </location>
</feature>
<comment type="caution">
    <text evidence="3">The sequence shown here is derived from an EMBL/GenBank/DDBJ whole genome shotgun (WGS) entry which is preliminary data.</text>
</comment>
<feature type="compositionally biased region" description="Basic and acidic residues" evidence="2">
    <location>
        <begin position="196"/>
        <end position="205"/>
    </location>
</feature>
<feature type="compositionally biased region" description="Low complexity" evidence="2">
    <location>
        <begin position="400"/>
        <end position="417"/>
    </location>
</feature>
<feature type="region of interest" description="Disordered" evidence="2">
    <location>
        <begin position="621"/>
        <end position="643"/>
    </location>
</feature>
<feature type="compositionally biased region" description="Basic and acidic residues" evidence="2">
    <location>
        <begin position="713"/>
        <end position="728"/>
    </location>
</feature>
<dbReference type="Proteomes" id="UP000703661">
    <property type="component" value="Unassembled WGS sequence"/>
</dbReference>
<reference evidence="3" key="1">
    <citation type="journal article" date="2020" name="Fungal Divers.">
        <title>Resolving the Mortierellaceae phylogeny through synthesis of multi-gene phylogenetics and phylogenomics.</title>
        <authorList>
            <person name="Vandepol N."/>
            <person name="Liber J."/>
            <person name="Desiro A."/>
            <person name="Na H."/>
            <person name="Kennedy M."/>
            <person name="Barry K."/>
            <person name="Grigoriev I.V."/>
            <person name="Miller A.N."/>
            <person name="O'Donnell K."/>
            <person name="Stajich J.E."/>
            <person name="Bonito G."/>
        </authorList>
    </citation>
    <scope>NUCLEOTIDE SEQUENCE</scope>
    <source>
        <strain evidence="3">NRRL 2769</strain>
    </source>
</reference>
<feature type="coiled-coil region" evidence="1">
    <location>
        <begin position="883"/>
        <end position="910"/>
    </location>
</feature>
<feature type="region of interest" description="Disordered" evidence="2">
    <location>
        <begin position="363"/>
        <end position="386"/>
    </location>
</feature>
<evidence type="ECO:0000313" key="4">
    <source>
        <dbReference type="Proteomes" id="UP000703661"/>
    </source>
</evidence>
<feature type="region of interest" description="Disordered" evidence="2">
    <location>
        <begin position="833"/>
        <end position="876"/>
    </location>
</feature>
<feature type="compositionally biased region" description="Low complexity" evidence="2">
    <location>
        <begin position="843"/>
        <end position="856"/>
    </location>
</feature>
<name>A0A9P6N6P5_9FUNG</name>
<evidence type="ECO:0000256" key="1">
    <source>
        <dbReference type="SAM" id="Coils"/>
    </source>
</evidence>
<feature type="compositionally biased region" description="Basic and acidic residues" evidence="2">
    <location>
        <begin position="767"/>
        <end position="779"/>
    </location>
</feature>
<keyword evidence="4" id="KW-1185">Reference proteome</keyword>
<feature type="compositionally biased region" description="Low complexity" evidence="2">
    <location>
        <begin position="375"/>
        <end position="386"/>
    </location>
</feature>
<sequence>MLNSPPSLPGQLMNFQRNSGHEAELGQVDDDPHGAAAMALTALSSGMGITSTAKHSLKATQSHLSIASGTMVGLGLEMTEGTATASRNLQESSPSATVARMSHSDNKAQTVQLNERRILTKASNEGGAVAMAVAGIMQSRQQTITEHSQPQPTCEPPLPESETIRLHPASHVPGERMQTLSHLLKDQLSLASMRSDQGKERDRTGSGRCNLLRHDDVASGTYEEDGRSPAHNSREDSARMYTEHRLYHQSISSPNLRLLTEETRQLDGMRYQRGMIEHTSLAAEWQQPIRHYENSYSPKGIRPLDQNSTSPLTEPEIAKPKRKYTKKTTVSPSLLENPNQEASHAVQEGELLQSDRGLILKTQIPKKGRPISKHSSISQSTPTLSSLGVLPASHPYFSSKTGISPSSSAPSFRPPDSNRSPLANYPRNPGYPPLTATTTDEFQPHAPIRRRPGRPPLASTIARHAHSQSHSSLQPGPFSASKSQSRSARYSSRDVHGRPPPPLSTPSPSMSVGISAIKSRHNRRSYPSSQGHEQLPVLESQHRIAAHQTEYEHPNEDWRFQNSHNGETLPSPGPASFAGGIPTQTNGRERGSYGAEKRQSTDDLYCLENERRGTSSVYDIKERQDEHYQDHAKDKRSKRRLTISDMDSVGSETNTLDGNETVQGWLDYGSEYRSRPRSLMLPRGISDSLLQLQSVTARTTDAACISELRHRTSGLDDDREMSEHRDSEMPITRNATRRSLHGHTRSLDLSSRSLFSLDYHPQPSTERAPESQSKSDDQAFGRSNSDSNIYSYSTSPPPLLTHVQYGKDYSTATNMQPYPSSSIDYQGYSLEPSETTRADELASKMSAGSSRGSKSRTGTISAQTKTSSKRLSRRGPGSYLKKHEILQMQLQQMQREQEEMEAQLVLQRQQELYQLQQRYSLESTPTANTSTAATSTVVSTKTAAKPPSAHIATTSFVAFIN</sequence>
<dbReference type="AlphaFoldDB" id="A0A9P6N6P5"/>
<organism evidence="3 4">
    <name type="scientific">Entomortierella chlamydospora</name>
    <dbReference type="NCBI Taxonomy" id="101097"/>
    <lineage>
        <taxon>Eukaryota</taxon>
        <taxon>Fungi</taxon>
        <taxon>Fungi incertae sedis</taxon>
        <taxon>Mucoromycota</taxon>
        <taxon>Mortierellomycotina</taxon>
        <taxon>Mortierellomycetes</taxon>
        <taxon>Mortierellales</taxon>
        <taxon>Mortierellaceae</taxon>
        <taxon>Entomortierella</taxon>
    </lineage>
</organism>
<feature type="region of interest" description="Disordered" evidence="2">
    <location>
        <begin position="140"/>
        <end position="161"/>
    </location>
</feature>
<feature type="compositionally biased region" description="Basic and acidic residues" evidence="2">
    <location>
        <begin position="621"/>
        <end position="633"/>
    </location>
</feature>
<feature type="compositionally biased region" description="Polar residues" evidence="2">
    <location>
        <begin position="857"/>
        <end position="866"/>
    </location>
</feature>
<evidence type="ECO:0000256" key="2">
    <source>
        <dbReference type="SAM" id="MobiDB-lite"/>
    </source>
</evidence>
<feature type="compositionally biased region" description="Basic and acidic residues" evidence="2">
    <location>
        <begin position="549"/>
        <end position="559"/>
    </location>
</feature>
<feature type="compositionally biased region" description="Polar residues" evidence="2">
    <location>
        <begin position="327"/>
        <end position="342"/>
    </location>
</feature>
<feature type="compositionally biased region" description="Basic residues" evidence="2">
    <location>
        <begin position="735"/>
        <end position="744"/>
    </location>
</feature>
<keyword evidence="1" id="KW-0175">Coiled coil</keyword>
<dbReference type="EMBL" id="JAAAID010000016">
    <property type="protein sequence ID" value="KAG0024477.1"/>
    <property type="molecule type" value="Genomic_DNA"/>
</dbReference>
<feature type="compositionally biased region" description="Low complexity" evidence="2">
    <location>
        <begin position="479"/>
        <end position="490"/>
    </location>
</feature>
<evidence type="ECO:0000313" key="3">
    <source>
        <dbReference type="EMBL" id="KAG0024477.1"/>
    </source>
</evidence>